<evidence type="ECO:0000313" key="3">
    <source>
        <dbReference type="Proteomes" id="UP001151760"/>
    </source>
</evidence>
<feature type="region of interest" description="Disordered" evidence="1">
    <location>
        <begin position="429"/>
        <end position="504"/>
    </location>
</feature>
<evidence type="ECO:0000256" key="1">
    <source>
        <dbReference type="SAM" id="MobiDB-lite"/>
    </source>
</evidence>
<name>A0ABQ5GFS6_9ASTR</name>
<protein>
    <recommendedName>
        <fullName evidence="4">Integrase, catalytic region, zinc finger, CCHC-type, peptidase aspartic, catalytic</fullName>
    </recommendedName>
</protein>
<feature type="compositionally biased region" description="Polar residues" evidence="1">
    <location>
        <begin position="429"/>
        <end position="470"/>
    </location>
</feature>
<feature type="compositionally biased region" description="Polar residues" evidence="1">
    <location>
        <begin position="690"/>
        <end position="715"/>
    </location>
</feature>
<gene>
    <name evidence="2" type="ORF">Tco_1041307</name>
</gene>
<keyword evidence="3" id="KW-1185">Reference proteome</keyword>
<evidence type="ECO:0008006" key="4">
    <source>
        <dbReference type="Google" id="ProtNLM"/>
    </source>
</evidence>
<dbReference type="EMBL" id="BQNB010018453">
    <property type="protein sequence ID" value="GJT74582.1"/>
    <property type="molecule type" value="Genomic_DNA"/>
</dbReference>
<organism evidence="2 3">
    <name type="scientific">Tanacetum coccineum</name>
    <dbReference type="NCBI Taxonomy" id="301880"/>
    <lineage>
        <taxon>Eukaryota</taxon>
        <taxon>Viridiplantae</taxon>
        <taxon>Streptophyta</taxon>
        <taxon>Embryophyta</taxon>
        <taxon>Tracheophyta</taxon>
        <taxon>Spermatophyta</taxon>
        <taxon>Magnoliopsida</taxon>
        <taxon>eudicotyledons</taxon>
        <taxon>Gunneridae</taxon>
        <taxon>Pentapetalae</taxon>
        <taxon>asterids</taxon>
        <taxon>campanulids</taxon>
        <taxon>Asterales</taxon>
        <taxon>Asteraceae</taxon>
        <taxon>Asteroideae</taxon>
        <taxon>Anthemideae</taxon>
        <taxon>Anthemidinae</taxon>
        <taxon>Tanacetum</taxon>
    </lineage>
</organism>
<accession>A0ABQ5GFS6</accession>
<feature type="region of interest" description="Disordered" evidence="1">
    <location>
        <begin position="601"/>
        <end position="632"/>
    </location>
</feature>
<sequence length="828" mass="92729">MGSISANVPIYLVLLGIDDPSHEEVDDDLGESRVVHLITPLDILILYLINKVLQQKNSMNSSDPSPSCRPTKVEILKELLKVSMINTSLKKLKHHLAGFDVVVKERTTTTTITEGSWGFEHTKACFRALFCLFDDQLTSLSPNNCIHPEVLRLVFKDPFYSMEVLFGSTAFPYVSASSLDFSTMGVSTGPRKNDILPIIDTVIKKLQERIKSLSGNMNEDKIKKDLEEIETINIEVDHRVSKLIAKNEHLKQTYKQLYDSIKPTRVRSKEQCDALVNQVNQKSVEISDLNASLQEKVLVITALKNELRKLKGKSVIACRESVNKPKVIAPVVHKVDLEPLSPKLKNNREAHVDYIRITKENADTLRDIVEQARTLNPLDNALDYACIYTKHIQELLLYVSDICPSSPLKSEKLVAVTPMNKARKVTFAKTSTTSDNNTQIQVDVHQTQTTSKPLVPSTNEKCSTNASRSKPQSETKNHRIMQPLSSNQKSQKIEAHTRNAKPSLTKENSESKFVCLTCNKCYFDARHDFCVVQHLSEVNDRTRAKAVKSIKMKEWKPTGKMFKNVGYKWVPTGRTFTIVGTKCPLTRFTSTKIVPPRKPVKSTIITNKKPSSASQWRPKETNHASSSSAPKIVESRTANHLEPNNHMGSKDLLFQPLFDELFNPPSSVDRPAPEVIAPIAEVVAPVLAASTGSPSSTTVDQDAPSPSNSQTTPEIQSPVILNDVKEDNHDLDVAHMNNDPFFGIPIPENDSEASSSSDVIPIVVHTAAPNSEHITKWTKDHPLDNINVEPKKYKDALTQACWIKAMQEELNEFERLEVWELVPRPDKD</sequence>
<reference evidence="2" key="2">
    <citation type="submission" date="2022-01" db="EMBL/GenBank/DDBJ databases">
        <authorList>
            <person name="Yamashiro T."/>
            <person name="Shiraishi A."/>
            <person name="Satake H."/>
            <person name="Nakayama K."/>
        </authorList>
    </citation>
    <scope>NUCLEOTIDE SEQUENCE</scope>
</reference>
<evidence type="ECO:0000313" key="2">
    <source>
        <dbReference type="EMBL" id="GJT74582.1"/>
    </source>
</evidence>
<feature type="region of interest" description="Disordered" evidence="1">
    <location>
        <begin position="690"/>
        <end position="717"/>
    </location>
</feature>
<reference evidence="2" key="1">
    <citation type="journal article" date="2022" name="Int. J. Mol. Sci.">
        <title>Draft Genome of Tanacetum Coccineum: Genomic Comparison of Closely Related Tanacetum-Family Plants.</title>
        <authorList>
            <person name="Yamashiro T."/>
            <person name="Shiraishi A."/>
            <person name="Nakayama K."/>
            <person name="Satake H."/>
        </authorList>
    </citation>
    <scope>NUCLEOTIDE SEQUENCE</scope>
</reference>
<dbReference type="Proteomes" id="UP001151760">
    <property type="component" value="Unassembled WGS sequence"/>
</dbReference>
<feature type="compositionally biased region" description="Polar residues" evidence="1">
    <location>
        <begin position="603"/>
        <end position="615"/>
    </location>
</feature>
<proteinExistence type="predicted"/>
<comment type="caution">
    <text evidence="2">The sequence shown here is derived from an EMBL/GenBank/DDBJ whole genome shotgun (WGS) entry which is preliminary data.</text>
</comment>